<organism evidence="2 3">
    <name type="scientific">Aldrovandia affinis</name>
    <dbReference type="NCBI Taxonomy" id="143900"/>
    <lineage>
        <taxon>Eukaryota</taxon>
        <taxon>Metazoa</taxon>
        <taxon>Chordata</taxon>
        <taxon>Craniata</taxon>
        <taxon>Vertebrata</taxon>
        <taxon>Euteleostomi</taxon>
        <taxon>Actinopterygii</taxon>
        <taxon>Neopterygii</taxon>
        <taxon>Teleostei</taxon>
        <taxon>Notacanthiformes</taxon>
        <taxon>Halosauridae</taxon>
        <taxon>Aldrovandia</taxon>
    </lineage>
</organism>
<dbReference type="AlphaFoldDB" id="A0AAD7RTH6"/>
<dbReference type="EMBL" id="JAINUG010000174">
    <property type="protein sequence ID" value="KAJ8390091.1"/>
    <property type="molecule type" value="Genomic_DNA"/>
</dbReference>
<comment type="caution">
    <text evidence="2">The sequence shown here is derived from an EMBL/GenBank/DDBJ whole genome shotgun (WGS) entry which is preliminary data.</text>
</comment>
<feature type="region of interest" description="Disordered" evidence="1">
    <location>
        <begin position="91"/>
        <end position="113"/>
    </location>
</feature>
<evidence type="ECO:0000313" key="2">
    <source>
        <dbReference type="EMBL" id="KAJ8390091.1"/>
    </source>
</evidence>
<accession>A0AAD7RTH6</accession>
<evidence type="ECO:0000256" key="1">
    <source>
        <dbReference type="SAM" id="MobiDB-lite"/>
    </source>
</evidence>
<proteinExistence type="predicted"/>
<name>A0AAD7RTH6_9TELE</name>
<evidence type="ECO:0000313" key="3">
    <source>
        <dbReference type="Proteomes" id="UP001221898"/>
    </source>
</evidence>
<keyword evidence="3" id="KW-1185">Reference proteome</keyword>
<reference evidence="2" key="1">
    <citation type="journal article" date="2023" name="Science">
        <title>Genome structures resolve the early diversification of teleost fishes.</title>
        <authorList>
            <person name="Parey E."/>
            <person name="Louis A."/>
            <person name="Montfort J."/>
            <person name="Bouchez O."/>
            <person name="Roques C."/>
            <person name="Iampietro C."/>
            <person name="Lluch J."/>
            <person name="Castinel A."/>
            <person name="Donnadieu C."/>
            <person name="Desvignes T."/>
            <person name="Floi Bucao C."/>
            <person name="Jouanno E."/>
            <person name="Wen M."/>
            <person name="Mejri S."/>
            <person name="Dirks R."/>
            <person name="Jansen H."/>
            <person name="Henkel C."/>
            <person name="Chen W.J."/>
            <person name="Zahm M."/>
            <person name="Cabau C."/>
            <person name="Klopp C."/>
            <person name="Thompson A.W."/>
            <person name="Robinson-Rechavi M."/>
            <person name="Braasch I."/>
            <person name="Lecointre G."/>
            <person name="Bobe J."/>
            <person name="Postlethwait J.H."/>
            <person name="Berthelot C."/>
            <person name="Roest Crollius H."/>
            <person name="Guiguen Y."/>
        </authorList>
    </citation>
    <scope>NUCLEOTIDE SEQUENCE</scope>
    <source>
        <strain evidence="2">NC1722</strain>
    </source>
</reference>
<protein>
    <submittedName>
        <fullName evidence="2">Uncharacterized protein</fullName>
    </submittedName>
</protein>
<dbReference type="Proteomes" id="UP001221898">
    <property type="component" value="Unassembled WGS sequence"/>
</dbReference>
<gene>
    <name evidence="2" type="ORF">AAFF_G00111050</name>
</gene>
<sequence length="113" mass="12596">MNGAPLQGPSARFIASHDPQILVCQAGFRPDLEMRKVPVGEECHDCQWKHKRALCDCAPSAGRFGHLPRYRCRERAGPLLRCGRYRTRRDKRGARGGNAIAPTTTASAAVRRR</sequence>